<dbReference type="Proteomes" id="UP001489004">
    <property type="component" value="Unassembled WGS sequence"/>
</dbReference>
<dbReference type="GO" id="GO:0051536">
    <property type="term" value="F:iron-sulfur cluster binding"/>
    <property type="evidence" value="ECO:0007669"/>
    <property type="project" value="UniProtKB-KW"/>
</dbReference>
<keyword evidence="4" id="KW-0411">Iron-sulfur</keyword>
<dbReference type="Pfam" id="PF00462">
    <property type="entry name" value="Glutaredoxin"/>
    <property type="match status" value="2"/>
</dbReference>
<dbReference type="Pfam" id="PF00085">
    <property type="entry name" value="Thioredoxin"/>
    <property type="match status" value="1"/>
</dbReference>
<dbReference type="InterPro" id="IPR002109">
    <property type="entry name" value="Glutaredoxin"/>
</dbReference>
<dbReference type="PANTHER" id="PTHR10293:SF73">
    <property type="entry name" value="GLUTAREDOXIN-3"/>
    <property type="match status" value="1"/>
</dbReference>
<dbReference type="EMBL" id="JALJOR010000001">
    <property type="protein sequence ID" value="KAK9828665.1"/>
    <property type="molecule type" value="Genomic_DNA"/>
</dbReference>
<dbReference type="CDD" id="cd02984">
    <property type="entry name" value="TRX_PICOT"/>
    <property type="match status" value="1"/>
</dbReference>
<dbReference type="GO" id="GO:0046872">
    <property type="term" value="F:metal ion binding"/>
    <property type="evidence" value="ECO:0007669"/>
    <property type="project" value="UniProtKB-KW"/>
</dbReference>
<name>A0AAW1R549_9CHLO</name>
<dbReference type="GO" id="GO:0005634">
    <property type="term" value="C:nucleus"/>
    <property type="evidence" value="ECO:0007669"/>
    <property type="project" value="TreeGrafter"/>
</dbReference>
<dbReference type="PROSITE" id="PS51354">
    <property type="entry name" value="GLUTAREDOXIN_2"/>
    <property type="match status" value="2"/>
</dbReference>
<organism evidence="6 7">
    <name type="scientific">[Myrmecia] bisecta</name>
    <dbReference type="NCBI Taxonomy" id="41462"/>
    <lineage>
        <taxon>Eukaryota</taxon>
        <taxon>Viridiplantae</taxon>
        <taxon>Chlorophyta</taxon>
        <taxon>core chlorophytes</taxon>
        <taxon>Trebouxiophyceae</taxon>
        <taxon>Trebouxiales</taxon>
        <taxon>Trebouxiaceae</taxon>
        <taxon>Myrmecia</taxon>
    </lineage>
</organism>
<keyword evidence="2" id="KW-0479">Metal-binding</keyword>
<dbReference type="Gene3D" id="3.40.30.10">
    <property type="entry name" value="Glutaredoxin"/>
    <property type="match status" value="3"/>
</dbReference>
<dbReference type="AlphaFoldDB" id="A0AAW1R549"/>
<gene>
    <name evidence="6" type="ORF">WJX72_001392</name>
</gene>
<reference evidence="6 7" key="1">
    <citation type="journal article" date="2024" name="Nat. Commun.">
        <title>Phylogenomics reveals the evolutionary origins of lichenization in chlorophyte algae.</title>
        <authorList>
            <person name="Puginier C."/>
            <person name="Libourel C."/>
            <person name="Otte J."/>
            <person name="Skaloud P."/>
            <person name="Haon M."/>
            <person name="Grisel S."/>
            <person name="Petersen M."/>
            <person name="Berrin J.G."/>
            <person name="Delaux P.M."/>
            <person name="Dal Grande F."/>
            <person name="Keller J."/>
        </authorList>
    </citation>
    <scope>NUCLEOTIDE SEQUENCE [LARGE SCALE GENOMIC DNA]</scope>
    <source>
        <strain evidence="6 7">SAG 2043</strain>
    </source>
</reference>
<evidence type="ECO:0000313" key="7">
    <source>
        <dbReference type="Proteomes" id="UP001489004"/>
    </source>
</evidence>
<feature type="domain" description="Thioredoxin" evidence="5">
    <location>
        <begin position="1"/>
        <end position="107"/>
    </location>
</feature>
<evidence type="ECO:0000256" key="1">
    <source>
        <dbReference type="ARBA" id="ARBA00008983"/>
    </source>
</evidence>
<comment type="caution">
    <text evidence="6">The sequence shown here is derived from an EMBL/GenBank/DDBJ whole genome shotgun (WGS) entry which is preliminary data.</text>
</comment>
<comment type="similarity">
    <text evidence="1">Belongs to the glutaredoxin family. CGFS subfamily.</text>
</comment>
<accession>A0AAW1R549</accession>
<dbReference type="NCBIfam" id="TIGR00365">
    <property type="entry name" value="Grx4 family monothiol glutaredoxin"/>
    <property type="match status" value="2"/>
</dbReference>
<dbReference type="FunFam" id="3.40.30.10:FF:000012">
    <property type="entry name" value="Monothiol glutaredoxin"/>
    <property type="match status" value="2"/>
</dbReference>
<keyword evidence="3" id="KW-0408">Iron</keyword>
<dbReference type="GO" id="GO:0005829">
    <property type="term" value="C:cytosol"/>
    <property type="evidence" value="ECO:0007669"/>
    <property type="project" value="TreeGrafter"/>
</dbReference>
<dbReference type="InterPro" id="IPR004480">
    <property type="entry name" value="Monothiol_GRX-rel"/>
</dbReference>
<dbReference type="InterPro" id="IPR013766">
    <property type="entry name" value="Thioredoxin_domain"/>
</dbReference>
<protein>
    <recommendedName>
        <fullName evidence="5">Thioredoxin domain-containing protein</fullName>
    </recommendedName>
</protein>
<dbReference type="GO" id="GO:0006879">
    <property type="term" value="P:intracellular iron ion homeostasis"/>
    <property type="evidence" value="ECO:0007669"/>
    <property type="project" value="TreeGrafter"/>
</dbReference>
<dbReference type="SUPFAM" id="SSF52833">
    <property type="entry name" value="Thioredoxin-like"/>
    <property type="match status" value="3"/>
</dbReference>
<sequence length="344" mass="37532">MAPTITNVSSEAAFDAALVSSPQVAAHFWASWCEPCKHMDSVLCELAEDYTQVTFLRVEAEEVSDIAERFGVSAVPYFLLFKNGKVVDKVEGADVAALTACVGQHFRAAPTGQPPGAPAPAASAVEGKPVLTARLQQLIKAAPVVLFMKGTPDTPRCGFSQKVVGLLRQHGAHFNSFDILSDESVRQGLKQYSQWPTYPQLYIDSEFVGGCDVVTELHETGELKDLLDRASHVENTEDARVRKLMNSSDVMLFMKGTPQEPRCGFSRRVVEALNATGELYGSFDILSDEVVRQGLKAITDWPTYPQLLVHGELVGGCDIVTELHTAGELKTTIEEMKSRMQKAA</sequence>
<dbReference type="InterPro" id="IPR036249">
    <property type="entry name" value="Thioredoxin-like_sf"/>
</dbReference>
<evidence type="ECO:0000256" key="2">
    <source>
        <dbReference type="ARBA" id="ARBA00022723"/>
    </source>
</evidence>
<evidence type="ECO:0000256" key="4">
    <source>
        <dbReference type="ARBA" id="ARBA00023014"/>
    </source>
</evidence>
<evidence type="ECO:0000259" key="5">
    <source>
        <dbReference type="PROSITE" id="PS51352"/>
    </source>
</evidence>
<evidence type="ECO:0000256" key="3">
    <source>
        <dbReference type="ARBA" id="ARBA00023004"/>
    </source>
</evidence>
<dbReference type="InterPro" id="IPR033658">
    <property type="entry name" value="GRX_PICOT-like"/>
</dbReference>
<proteinExistence type="inferred from homology"/>
<dbReference type="PANTHER" id="PTHR10293">
    <property type="entry name" value="GLUTAREDOXIN FAMILY MEMBER"/>
    <property type="match status" value="1"/>
</dbReference>
<dbReference type="CDD" id="cd03028">
    <property type="entry name" value="GRX_PICOT_like"/>
    <property type="match status" value="2"/>
</dbReference>
<evidence type="ECO:0000313" key="6">
    <source>
        <dbReference type="EMBL" id="KAK9828665.1"/>
    </source>
</evidence>
<dbReference type="PROSITE" id="PS51352">
    <property type="entry name" value="THIOREDOXIN_2"/>
    <property type="match status" value="1"/>
</dbReference>
<keyword evidence="7" id="KW-1185">Reference proteome</keyword>
<dbReference type="FunFam" id="3.40.30.10:FF:000092">
    <property type="entry name" value="Monothiol glutaredoxin"/>
    <property type="match status" value="1"/>
</dbReference>